<dbReference type="EMBL" id="CAAALY010078541">
    <property type="protein sequence ID" value="VEL26172.1"/>
    <property type="molecule type" value="Genomic_DNA"/>
</dbReference>
<evidence type="ECO:0000259" key="5">
    <source>
        <dbReference type="PROSITE" id="PS51194"/>
    </source>
</evidence>
<dbReference type="InterPro" id="IPR027417">
    <property type="entry name" value="P-loop_NTPase"/>
</dbReference>
<protein>
    <recommendedName>
        <fullName evidence="5">Helicase C-terminal domain-containing protein</fullName>
    </recommendedName>
</protein>
<dbReference type="PANTHER" id="PTHR47959:SF1">
    <property type="entry name" value="ATP-DEPENDENT RNA HELICASE DBPA"/>
    <property type="match status" value="1"/>
</dbReference>
<name>A0A448X229_9PLAT</name>
<dbReference type="InterPro" id="IPR050079">
    <property type="entry name" value="DEAD_box_RNA_helicase"/>
</dbReference>
<evidence type="ECO:0000256" key="3">
    <source>
        <dbReference type="ARBA" id="ARBA00022806"/>
    </source>
</evidence>
<feature type="domain" description="Helicase C-terminal" evidence="5">
    <location>
        <begin position="1"/>
        <end position="68"/>
    </location>
</feature>
<evidence type="ECO:0000313" key="7">
    <source>
        <dbReference type="Proteomes" id="UP000784294"/>
    </source>
</evidence>
<organism evidence="6 7">
    <name type="scientific">Protopolystoma xenopodis</name>
    <dbReference type="NCBI Taxonomy" id="117903"/>
    <lineage>
        <taxon>Eukaryota</taxon>
        <taxon>Metazoa</taxon>
        <taxon>Spiralia</taxon>
        <taxon>Lophotrochozoa</taxon>
        <taxon>Platyhelminthes</taxon>
        <taxon>Monogenea</taxon>
        <taxon>Polyopisthocotylea</taxon>
        <taxon>Polystomatidea</taxon>
        <taxon>Polystomatidae</taxon>
        <taxon>Protopolystoma</taxon>
    </lineage>
</organism>
<dbReference type="Gene3D" id="3.40.50.300">
    <property type="entry name" value="P-loop containing nucleotide triphosphate hydrolases"/>
    <property type="match status" value="1"/>
</dbReference>
<dbReference type="PROSITE" id="PS51194">
    <property type="entry name" value="HELICASE_CTER"/>
    <property type="match status" value="1"/>
</dbReference>
<proteinExistence type="predicted"/>
<sequence length="129" mass="14507">MVSNVVNFDFPVTPSLYVHRVGRTARVDQMGTALSLVNQAEAPLLTQVERLLAASSHKSAEQQTGNCFCWYYIFPEIGLIAQQSFLFTDRCLLGSSCRFFHFKILDGLNVLDKTRKPLGDKTKLNSFES</sequence>
<dbReference type="PANTHER" id="PTHR47959">
    <property type="entry name" value="ATP-DEPENDENT RNA HELICASE RHLE-RELATED"/>
    <property type="match status" value="1"/>
</dbReference>
<keyword evidence="4" id="KW-0067">ATP-binding</keyword>
<reference evidence="6" key="1">
    <citation type="submission" date="2018-11" db="EMBL/GenBank/DDBJ databases">
        <authorList>
            <consortium name="Pathogen Informatics"/>
        </authorList>
    </citation>
    <scope>NUCLEOTIDE SEQUENCE</scope>
</reference>
<dbReference type="AlphaFoldDB" id="A0A448X229"/>
<gene>
    <name evidence="6" type="ORF">PXEA_LOCUS19612</name>
</gene>
<evidence type="ECO:0000313" key="6">
    <source>
        <dbReference type="EMBL" id="VEL26172.1"/>
    </source>
</evidence>
<dbReference type="InterPro" id="IPR001650">
    <property type="entry name" value="Helicase_C-like"/>
</dbReference>
<evidence type="ECO:0000256" key="1">
    <source>
        <dbReference type="ARBA" id="ARBA00022741"/>
    </source>
</evidence>
<comment type="caution">
    <text evidence="6">The sequence shown here is derived from an EMBL/GenBank/DDBJ whole genome shotgun (WGS) entry which is preliminary data.</text>
</comment>
<evidence type="ECO:0000256" key="2">
    <source>
        <dbReference type="ARBA" id="ARBA00022801"/>
    </source>
</evidence>
<keyword evidence="1" id="KW-0547">Nucleotide-binding</keyword>
<dbReference type="GO" id="GO:0005829">
    <property type="term" value="C:cytosol"/>
    <property type="evidence" value="ECO:0007669"/>
    <property type="project" value="TreeGrafter"/>
</dbReference>
<evidence type="ECO:0000256" key="4">
    <source>
        <dbReference type="ARBA" id="ARBA00022840"/>
    </source>
</evidence>
<keyword evidence="3" id="KW-0347">Helicase</keyword>
<dbReference type="Proteomes" id="UP000784294">
    <property type="component" value="Unassembled WGS sequence"/>
</dbReference>
<accession>A0A448X229</accession>
<keyword evidence="7" id="KW-1185">Reference proteome</keyword>
<dbReference type="OrthoDB" id="1191041at2759"/>
<dbReference type="GO" id="GO:0016787">
    <property type="term" value="F:hydrolase activity"/>
    <property type="evidence" value="ECO:0007669"/>
    <property type="project" value="UniProtKB-KW"/>
</dbReference>
<dbReference type="GO" id="GO:0003724">
    <property type="term" value="F:RNA helicase activity"/>
    <property type="evidence" value="ECO:0007669"/>
    <property type="project" value="TreeGrafter"/>
</dbReference>
<keyword evidence="2" id="KW-0378">Hydrolase</keyword>
<dbReference type="SUPFAM" id="SSF52540">
    <property type="entry name" value="P-loop containing nucleoside triphosphate hydrolases"/>
    <property type="match status" value="1"/>
</dbReference>
<dbReference type="GO" id="GO:0005524">
    <property type="term" value="F:ATP binding"/>
    <property type="evidence" value="ECO:0007669"/>
    <property type="project" value="UniProtKB-KW"/>
</dbReference>